<reference evidence="12" key="1">
    <citation type="journal article" date="2019" name="Sci. Rep.">
        <title>Draft genome of Tanacetum cinerariifolium, the natural source of mosquito coil.</title>
        <authorList>
            <person name="Yamashiro T."/>
            <person name="Shiraishi A."/>
            <person name="Satake H."/>
            <person name="Nakayama K."/>
        </authorList>
    </citation>
    <scope>NUCLEOTIDE SEQUENCE</scope>
</reference>
<sequence length="280" mass="30291">MFGEEFGALAEILGLTGSDGKEIQKCYIDYLEALVSYYKTARSSGDPIIGNEDLESFKSYRCDGNRDDTMDAENGKERVEHFGITLEDEGIGKHKPLAHHKEDELKIKCYKCQSAGHFDFECSSIKNQDPFATYNGASTSRPTKEEDTQSTSSGQACKSKAIIFKIYGTLVAPSSYNAIGNDRMWIKFCRVNHVTISGGTLDAQGGSLWACKSSGKPCPKGATHFSIWTSPNTDGIHLALSTGITILSSKISMGDDCVSIGPGNSNVWIEKVLCGPGNGV</sequence>
<dbReference type="InterPro" id="IPR000743">
    <property type="entry name" value="Glyco_hydro_28"/>
</dbReference>
<dbReference type="GO" id="GO:0071555">
    <property type="term" value="P:cell wall organization"/>
    <property type="evidence" value="ECO:0007669"/>
    <property type="project" value="UniProtKB-KW"/>
</dbReference>
<evidence type="ECO:0000256" key="1">
    <source>
        <dbReference type="ARBA" id="ARBA00004191"/>
    </source>
</evidence>
<comment type="caution">
    <text evidence="12">The sequence shown here is derived from an EMBL/GenBank/DDBJ whole genome shotgun (WGS) entry which is preliminary data.</text>
</comment>
<dbReference type="Gene3D" id="2.160.20.10">
    <property type="entry name" value="Single-stranded right-handed beta-helix, Pectin lyase-like"/>
    <property type="match status" value="2"/>
</dbReference>
<keyword evidence="7" id="KW-0961">Cell wall biogenesis/degradation</keyword>
<keyword evidence="8" id="KW-0862">Zinc</keyword>
<evidence type="ECO:0000256" key="5">
    <source>
        <dbReference type="ARBA" id="ARBA00022801"/>
    </source>
</evidence>
<comment type="similarity">
    <text evidence="2 9">Belongs to the glycosyl hydrolase 28 family.</text>
</comment>
<keyword evidence="6 9" id="KW-0326">Glycosidase</keyword>
<dbReference type="InterPro" id="IPR012334">
    <property type="entry name" value="Pectin_lyas_fold"/>
</dbReference>
<dbReference type="GO" id="GO:0004650">
    <property type="term" value="F:polygalacturonase activity"/>
    <property type="evidence" value="ECO:0007669"/>
    <property type="project" value="InterPro"/>
</dbReference>
<comment type="subcellular location">
    <subcellularLocation>
        <location evidence="1">Secreted</location>
        <location evidence="1">Cell wall</location>
    </subcellularLocation>
</comment>
<feature type="domain" description="CCHC-type" evidence="11">
    <location>
        <begin position="108"/>
        <end position="122"/>
    </location>
</feature>
<proteinExistence type="inferred from homology"/>
<keyword evidence="5 9" id="KW-0378">Hydrolase</keyword>
<dbReference type="EMBL" id="BKCJ010240572">
    <property type="protein sequence ID" value="GEZ09799.1"/>
    <property type="molecule type" value="Genomic_DNA"/>
</dbReference>
<dbReference type="InterPro" id="IPR011050">
    <property type="entry name" value="Pectin_lyase_fold/virulence"/>
</dbReference>
<dbReference type="AlphaFoldDB" id="A0A699I3M6"/>
<evidence type="ECO:0000313" key="12">
    <source>
        <dbReference type="EMBL" id="GEZ09799.1"/>
    </source>
</evidence>
<evidence type="ECO:0000256" key="10">
    <source>
        <dbReference type="SAM" id="MobiDB-lite"/>
    </source>
</evidence>
<evidence type="ECO:0000256" key="8">
    <source>
        <dbReference type="PROSITE-ProRule" id="PRU00047"/>
    </source>
</evidence>
<evidence type="ECO:0000256" key="3">
    <source>
        <dbReference type="ARBA" id="ARBA00022512"/>
    </source>
</evidence>
<dbReference type="Pfam" id="PF00295">
    <property type="entry name" value="Glyco_hydro_28"/>
    <property type="match status" value="1"/>
</dbReference>
<feature type="non-terminal residue" evidence="12">
    <location>
        <position position="280"/>
    </location>
</feature>
<dbReference type="GO" id="GO:0008270">
    <property type="term" value="F:zinc ion binding"/>
    <property type="evidence" value="ECO:0007669"/>
    <property type="project" value="UniProtKB-KW"/>
</dbReference>
<feature type="region of interest" description="Disordered" evidence="10">
    <location>
        <begin position="133"/>
        <end position="152"/>
    </location>
</feature>
<accession>A0A699I3M6</accession>
<name>A0A699I3M6_TANCI</name>
<dbReference type="GO" id="GO:0003676">
    <property type="term" value="F:nucleic acid binding"/>
    <property type="evidence" value="ECO:0007669"/>
    <property type="project" value="InterPro"/>
</dbReference>
<dbReference type="PROSITE" id="PS50158">
    <property type="entry name" value="ZF_CCHC"/>
    <property type="match status" value="1"/>
</dbReference>
<dbReference type="GO" id="GO:0005975">
    <property type="term" value="P:carbohydrate metabolic process"/>
    <property type="evidence" value="ECO:0007669"/>
    <property type="project" value="InterPro"/>
</dbReference>
<evidence type="ECO:0000256" key="6">
    <source>
        <dbReference type="ARBA" id="ARBA00023295"/>
    </source>
</evidence>
<keyword evidence="8" id="KW-0479">Metal-binding</keyword>
<evidence type="ECO:0000259" key="11">
    <source>
        <dbReference type="PROSITE" id="PS50158"/>
    </source>
</evidence>
<evidence type="ECO:0000256" key="7">
    <source>
        <dbReference type="ARBA" id="ARBA00023316"/>
    </source>
</evidence>
<evidence type="ECO:0000256" key="9">
    <source>
        <dbReference type="RuleBase" id="RU361169"/>
    </source>
</evidence>
<evidence type="ECO:0000256" key="2">
    <source>
        <dbReference type="ARBA" id="ARBA00008834"/>
    </source>
</evidence>
<keyword evidence="8" id="KW-0863">Zinc-finger</keyword>
<keyword evidence="3" id="KW-0134">Cell wall</keyword>
<organism evidence="12">
    <name type="scientific">Tanacetum cinerariifolium</name>
    <name type="common">Dalmatian daisy</name>
    <name type="synonym">Chrysanthemum cinerariifolium</name>
    <dbReference type="NCBI Taxonomy" id="118510"/>
    <lineage>
        <taxon>Eukaryota</taxon>
        <taxon>Viridiplantae</taxon>
        <taxon>Streptophyta</taxon>
        <taxon>Embryophyta</taxon>
        <taxon>Tracheophyta</taxon>
        <taxon>Spermatophyta</taxon>
        <taxon>Magnoliopsida</taxon>
        <taxon>eudicotyledons</taxon>
        <taxon>Gunneridae</taxon>
        <taxon>Pentapetalae</taxon>
        <taxon>asterids</taxon>
        <taxon>campanulids</taxon>
        <taxon>Asterales</taxon>
        <taxon>Asteraceae</taxon>
        <taxon>Asteroideae</taxon>
        <taxon>Anthemideae</taxon>
        <taxon>Anthemidinae</taxon>
        <taxon>Tanacetum</taxon>
    </lineage>
</organism>
<dbReference type="PANTHER" id="PTHR31375">
    <property type="match status" value="1"/>
</dbReference>
<evidence type="ECO:0000256" key="4">
    <source>
        <dbReference type="ARBA" id="ARBA00022525"/>
    </source>
</evidence>
<dbReference type="InterPro" id="IPR001878">
    <property type="entry name" value="Znf_CCHC"/>
</dbReference>
<gene>
    <name evidence="12" type="ORF">Tci_481772</name>
</gene>
<dbReference type="SUPFAM" id="SSF51126">
    <property type="entry name" value="Pectin lyase-like"/>
    <property type="match status" value="1"/>
</dbReference>
<keyword evidence="4" id="KW-0964">Secreted</keyword>
<protein>
    <submittedName>
        <fullName evidence="12">Polygalacturonase-like</fullName>
    </submittedName>
</protein>